<evidence type="ECO:0000256" key="6">
    <source>
        <dbReference type="ARBA" id="ARBA00022840"/>
    </source>
</evidence>
<evidence type="ECO:0000256" key="2">
    <source>
        <dbReference type="ARBA" id="ARBA00022723"/>
    </source>
</evidence>
<feature type="binding site" evidence="11">
    <location>
        <position position="213"/>
    </location>
    <ligand>
        <name>[4Fe-4S] cluster</name>
        <dbReference type="ChEBI" id="CHEBI:49883"/>
    </ligand>
</feature>
<keyword evidence="7 11" id="KW-0408">Iron</keyword>
<evidence type="ECO:0000259" key="12">
    <source>
        <dbReference type="PROSITE" id="PS51193"/>
    </source>
</evidence>
<feature type="binding site" evidence="11">
    <location>
        <position position="207"/>
    </location>
    <ligand>
        <name>[4Fe-4S] cluster</name>
        <dbReference type="ChEBI" id="CHEBI:49883"/>
    </ligand>
</feature>
<keyword evidence="9 11" id="KW-0238">DNA-binding</keyword>
<evidence type="ECO:0000256" key="8">
    <source>
        <dbReference type="ARBA" id="ARBA00023014"/>
    </source>
</evidence>
<keyword evidence="6 11" id="KW-0067">ATP-binding</keyword>
<gene>
    <name evidence="11 13" type="primary">dinG</name>
    <name evidence="13" type="ORF">AB4876_06685</name>
</gene>
<comment type="similarity">
    <text evidence="11">Belongs to the helicase family. DinG subfamily. Type 1 sub-subfamily.</text>
</comment>
<dbReference type="Proteomes" id="UP001557485">
    <property type="component" value="Unassembled WGS sequence"/>
</dbReference>
<sequence>MLTDELKKTIQDAYRQFLDVKQLKARYGQRLMIAHIARTLGGIKRNQEQQRGGGDHLCVVEAGTGTGKTLAYAVAAVPIAKACDKTLVISTATVALQEQIIYRDLPDVLTNSGLQFSISLSKGRRRYICLSKLDQLLSGGDAKVLPLYIDEHMAAPDAESLSLYTDFAQQMAAGQWAGDRDDWKTVIADEKWARVTTDHAQCTGRRCSHVKQCSFFKARESLTQADVIVANHDLVLADLALGGGAILPPPEECIYIFDEAHHLPDKVINHFSANFRLAATERWMEQIERALSAMVALPIMDNSIRGELESLLSLLIAVRRGLIPLRPVLEELLEGAQERQGVKSLRFADGIVPPVLVDHAKSLLAGFSEVIKQAEKIVDSLQGGMDNNELSGNREANEQWLTTVSMARFRAESAAALWRSFASDATKEKPPNARWLALVETGQGLFDVELNASPILAANALKSALWSRCFGAVLTSATLTALGSFDRFSMRAGLDTDASFEVVPSPFRHAEAAELYIPAMDCDAGNAEAHTAALIDMLPTLLDADAGSLVLFSSRKQLRAVREGLSAEWQGRILAQDDLPKHEILTRHRTCLDDGAGSVIFGLASFAEGVDLPGKYCTHVVIAKIPFAVPEDPVEEALAEWISRNKGNPFMDITVPDAAVRLIQASGRLLRNEADTGRITILDRRIVSRHYGRKMLASMPPYQQIIE</sequence>
<dbReference type="RefSeq" id="WP_368380873.1">
    <property type="nucleotide sequence ID" value="NZ_JBFRYA010000004.1"/>
</dbReference>
<keyword evidence="3 11" id="KW-0547">Nucleotide-binding</keyword>
<dbReference type="PANTHER" id="PTHR11472">
    <property type="entry name" value="DNA REPAIR DEAD HELICASE RAD3/XP-D SUBFAMILY MEMBER"/>
    <property type="match status" value="1"/>
</dbReference>
<keyword evidence="1 11" id="KW-0004">4Fe-4S</keyword>
<dbReference type="InterPro" id="IPR027417">
    <property type="entry name" value="P-loop_NTPase"/>
</dbReference>
<evidence type="ECO:0000256" key="5">
    <source>
        <dbReference type="ARBA" id="ARBA00022806"/>
    </source>
</evidence>
<keyword evidence="10 11" id="KW-0413">Isomerase</keyword>
<evidence type="ECO:0000256" key="4">
    <source>
        <dbReference type="ARBA" id="ARBA00022801"/>
    </source>
</evidence>
<keyword evidence="4 11" id="KW-0378">Hydrolase</keyword>
<keyword evidence="5 11" id="KW-0347">Helicase</keyword>
<proteinExistence type="inferred from homology"/>
<accession>A0ABV3U4F8</accession>
<dbReference type="NCBIfam" id="NF008729">
    <property type="entry name" value="PRK11747.1"/>
    <property type="match status" value="1"/>
</dbReference>
<dbReference type="PANTHER" id="PTHR11472:SF59">
    <property type="entry name" value="ATP-DEPENDENT DNA HELICASE DING"/>
    <property type="match status" value="1"/>
</dbReference>
<evidence type="ECO:0000313" key="14">
    <source>
        <dbReference type="Proteomes" id="UP001557485"/>
    </source>
</evidence>
<comment type="cofactor">
    <cofactor evidence="11">
        <name>[4Fe-4S] cluster</name>
        <dbReference type="ChEBI" id="CHEBI:49883"/>
    </cofactor>
    <text evidence="11">Binds 1 [4Fe-4S] cluster.</text>
</comment>
<feature type="binding site" evidence="11">
    <location>
        <position position="129"/>
    </location>
    <ligand>
        <name>[4Fe-4S] cluster</name>
        <dbReference type="ChEBI" id="CHEBI:49883"/>
    </ligand>
</feature>
<keyword evidence="8 11" id="KW-0411">Iron-sulfur</keyword>
<keyword evidence="2 11" id="KW-0479">Metal-binding</keyword>
<dbReference type="InterPro" id="IPR045028">
    <property type="entry name" value="DinG/Rad3-like"/>
</dbReference>
<evidence type="ECO:0000256" key="9">
    <source>
        <dbReference type="ARBA" id="ARBA00023125"/>
    </source>
</evidence>
<evidence type="ECO:0000313" key="13">
    <source>
        <dbReference type="EMBL" id="MEX1668590.1"/>
    </source>
</evidence>
<protein>
    <recommendedName>
        <fullName evidence="11">ATP-dependent DNA helicase DinG</fullName>
        <ecNumber evidence="11">5.6.2.3</ecNumber>
    </recommendedName>
    <alternativeName>
        <fullName evidence="11">DNA 5'-3' helicase DinG</fullName>
    </alternativeName>
</protein>
<dbReference type="InterPro" id="IPR010614">
    <property type="entry name" value="RAD3-like_helicase_DEAD"/>
</dbReference>
<evidence type="ECO:0000256" key="7">
    <source>
        <dbReference type="ARBA" id="ARBA00023004"/>
    </source>
</evidence>
<evidence type="ECO:0000256" key="3">
    <source>
        <dbReference type="ARBA" id="ARBA00022741"/>
    </source>
</evidence>
<dbReference type="EC" id="5.6.2.3" evidence="11"/>
<dbReference type="EMBL" id="JBFRYA010000004">
    <property type="protein sequence ID" value="MEX1668590.1"/>
    <property type="molecule type" value="Genomic_DNA"/>
</dbReference>
<dbReference type="InterPro" id="IPR039000">
    <property type="entry name" value="DinG_proteobact"/>
</dbReference>
<feature type="binding site" evidence="11">
    <location>
        <position position="202"/>
    </location>
    <ligand>
        <name>[4Fe-4S] cluster</name>
        <dbReference type="ChEBI" id="CHEBI:49883"/>
    </ligand>
</feature>
<dbReference type="InterPro" id="IPR014013">
    <property type="entry name" value="Helic_SF1/SF2_ATP-bd_DinG/Rad3"/>
</dbReference>
<dbReference type="GO" id="GO:0016787">
    <property type="term" value="F:hydrolase activity"/>
    <property type="evidence" value="ECO:0007669"/>
    <property type="project" value="UniProtKB-KW"/>
</dbReference>
<reference evidence="13 14" key="1">
    <citation type="journal article" date="2011" name="Int. J. Syst. Evol. Microbiol.">
        <title>Zhongshania antarctica gen. nov., sp. nov. and Zhongshania guokunii sp. nov., gammaproteobacteria respectively isolated from coastal attached (fast) ice and surface seawater of the Antarctic.</title>
        <authorList>
            <person name="Li H.J."/>
            <person name="Zhang X.Y."/>
            <person name="Chen C.X."/>
            <person name="Zhang Y.J."/>
            <person name="Gao Z.M."/>
            <person name="Yu Y."/>
            <person name="Chen X.L."/>
            <person name="Chen B."/>
            <person name="Zhang Y.Z."/>
        </authorList>
    </citation>
    <scope>NUCLEOTIDE SEQUENCE [LARGE SCALE GENOMIC DNA]</scope>
    <source>
        <strain evidence="13 14">ZS6-22T</strain>
    </source>
</reference>
<name>A0ABV3U4F8_9GAMM</name>
<comment type="catalytic activity">
    <reaction evidence="11">
        <text>ATP + H2O = ADP + phosphate + H(+)</text>
        <dbReference type="Rhea" id="RHEA:13065"/>
        <dbReference type="ChEBI" id="CHEBI:15377"/>
        <dbReference type="ChEBI" id="CHEBI:15378"/>
        <dbReference type="ChEBI" id="CHEBI:30616"/>
        <dbReference type="ChEBI" id="CHEBI:43474"/>
        <dbReference type="ChEBI" id="CHEBI:456216"/>
        <dbReference type="EC" id="5.6.2.3"/>
    </reaction>
</comment>
<keyword evidence="14" id="KW-1185">Reference proteome</keyword>
<dbReference type="GO" id="GO:0003678">
    <property type="term" value="F:DNA helicase activity"/>
    <property type="evidence" value="ECO:0007669"/>
    <property type="project" value="UniProtKB-EC"/>
</dbReference>
<dbReference type="Pfam" id="PF06733">
    <property type="entry name" value="DEAD_2"/>
    <property type="match status" value="1"/>
</dbReference>
<dbReference type="SMART" id="SM00491">
    <property type="entry name" value="HELICc2"/>
    <property type="match status" value="1"/>
</dbReference>
<dbReference type="PROSITE" id="PS51193">
    <property type="entry name" value="HELICASE_ATP_BIND_2"/>
    <property type="match status" value="1"/>
</dbReference>
<dbReference type="HAMAP" id="MF_02205">
    <property type="entry name" value="DinG_proteobact"/>
    <property type="match status" value="1"/>
</dbReference>
<dbReference type="Pfam" id="PF13307">
    <property type="entry name" value="Helicase_C_2"/>
    <property type="match status" value="1"/>
</dbReference>
<evidence type="ECO:0000256" key="11">
    <source>
        <dbReference type="HAMAP-Rule" id="MF_02205"/>
    </source>
</evidence>
<comment type="caution">
    <text evidence="13">The sequence shown here is derived from an EMBL/GenBank/DDBJ whole genome shotgun (WGS) entry which is preliminary data.</text>
</comment>
<dbReference type="InterPro" id="IPR006555">
    <property type="entry name" value="ATP-dep_Helicase_C"/>
</dbReference>
<feature type="domain" description="Helicase ATP-binding" evidence="12">
    <location>
        <begin position="15"/>
        <end position="318"/>
    </location>
</feature>
<dbReference type="Gene3D" id="3.40.50.300">
    <property type="entry name" value="P-loop containing nucleotide triphosphate hydrolases"/>
    <property type="match status" value="2"/>
</dbReference>
<evidence type="ECO:0000256" key="1">
    <source>
        <dbReference type="ARBA" id="ARBA00022485"/>
    </source>
</evidence>
<comment type="function">
    <text evidence="11">DNA-dependent ATPase and 5'-3' DNA helicase. Unwinds D-loops, R-loops, forked DNA and G-quadruplex DNA.</text>
</comment>
<evidence type="ECO:0000256" key="10">
    <source>
        <dbReference type="ARBA" id="ARBA00023235"/>
    </source>
</evidence>
<dbReference type="SUPFAM" id="SSF52540">
    <property type="entry name" value="P-loop containing nucleoside triphosphate hydrolases"/>
    <property type="match status" value="1"/>
</dbReference>
<organism evidence="13 14">
    <name type="scientific">Zhongshania guokunii</name>
    <dbReference type="NCBI Taxonomy" id="641783"/>
    <lineage>
        <taxon>Bacteria</taxon>
        <taxon>Pseudomonadati</taxon>
        <taxon>Pseudomonadota</taxon>
        <taxon>Gammaproteobacteria</taxon>
        <taxon>Cellvibrionales</taxon>
        <taxon>Spongiibacteraceae</taxon>
        <taxon>Zhongshania</taxon>
    </lineage>
</organism>